<proteinExistence type="inferred from homology"/>
<evidence type="ECO:0000313" key="13">
    <source>
        <dbReference type="EMBL" id="UYV68359.1"/>
    </source>
</evidence>
<dbReference type="InterPro" id="IPR000595">
    <property type="entry name" value="cNMP-bd_dom"/>
</dbReference>
<evidence type="ECO:0000256" key="9">
    <source>
        <dbReference type="SAM" id="Phobius"/>
    </source>
</evidence>
<dbReference type="Proteomes" id="UP001235939">
    <property type="component" value="Chromosome 05"/>
</dbReference>
<dbReference type="PROSITE" id="PS51846">
    <property type="entry name" value="CNNM"/>
    <property type="match status" value="1"/>
</dbReference>
<dbReference type="Pfam" id="PF00571">
    <property type="entry name" value="CBS"/>
    <property type="match status" value="1"/>
</dbReference>
<organism evidence="13 14">
    <name type="scientific">Cordylochernes scorpioides</name>
    <dbReference type="NCBI Taxonomy" id="51811"/>
    <lineage>
        <taxon>Eukaryota</taxon>
        <taxon>Metazoa</taxon>
        <taxon>Ecdysozoa</taxon>
        <taxon>Arthropoda</taxon>
        <taxon>Chelicerata</taxon>
        <taxon>Arachnida</taxon>
        <taxon>Pseudoscorpiones</taxon>
        <taxon>Cheliferoidea</taxon>
        <taxon>Chernetidae</taxon>
        <taxon>Cordylochernes</taxon>
    </lineage>
</organism>
<comment type="similarity">
    <text evidence="2">Belongs to the ACDP family.</text>
</comment>
<dbReference type="Pfam" id="PF01595">
    <property type="entry name" value="CNNM"/>
    <property type="match status" value="1"/>
</dbReference>
<dbReference type="Gene3D" id="2.60.120.10">
    <property type="entry name" value="Jelly Rolls"/>
    <property type="match status" value="1"/>
</dbReference>
<dbReference type="CDD" id="cd04590">
    <property type="entry name" value="CBS_pair_CorC_HlyC_assoc"/>
    <property type="match status" value="1"/>
</dbReference>
<feature type="domain" description="Cyclic nucleotide-binding" evidence="10">
    <location>
        <begin position="533"/>
        <end position="610"/>
    </location>
</feature>
<evidence type="ECO:0000256" key="6">
    <source>
        <dbReference type="ARBA" id="ARBA00023136"/>
    </source>
</evidence>
<dbReference type="InterPro" id="IPR046342">
    <property type="entry name" value="CBS_dom_sf"/>
</dbReference>
<evidence type="ECO:0000256" key="2">
    <source>
        <dbReference type="ARBA" id="ARBA00010484"/>
    </source>
</evidence>
<sequence>MDDGSVRIPANQNVTLRIFGNYLTANTSIAVTSTRRRRYESCEQVPVLGYFPVDTSQYHSENTSSLKVYLPLSRSKNDFFYFCVRKPQVEPGLPEWVHQGHEPWIRIHSEGRIMPLWIQIILILFLLVLSGLFSGLNLGLMSLGTTELQVISNCGSSKEKNYAKSILPLRKRGNYLLCSLLLGNVLVNSTLTILLDDLTSGLVAIVGSTMSIVIIGEIIPQAICSRHGLAVGAKTLLVTKIFMLLTLPLSYPISKILDFVLGEEIGNIYDRDRLTEYIRLTRNYNRLENEEVNMITGALELKSKQVHDVMTRIEDVYMIPIEATINFDLMSEIVRQGYTRIPVYENNDRNSIIALLHTKDLAFVDPDDNMPLKVLCNFYNHPIQYVFEDEPLDKTLNEFKKGRSHLALVHKVTNVEGKDPFYEITGVVSLEDIIEEILQFEIIDETDVVTDNRKKQRREPYMRQDFSDFAKIGGGQKEAAVISPQMALATYQFLSTSFKSFKMPFMSENVLRRLLRQNIYHQVKSTDTQRCELYRAGKPDDSFILILEGRVKVHIGKESLEYDTGPFAYFGLPAIYCQRSGDGGKFSFTPDYTVVAITDVSFLKIPRSIYVAAVRATLLECQQHWDSMKLLLGSLHCTNCA</sequence>
<dbReference type="InterPro" id="IPR044751">
    <property type="entry name" value="Ion_transp-like_CBS"/>
</dbReference>
<accession>A0ABY6KHZ9</accession>
<feature type="domain" description="CNNM transmembrane" evidence="12">
    <location>
        <begin position="112"/>
        <end position="291"/>
    </location>
</feature>
<evidence type="ECO:0000256" key="8">
    <source>
        <dbReference type="PROSITE-ProRule" id="PRU01193"/>
    </source>
</evidence>
<gene>
    <name evidence="13" type="ORF">LAZ67_5004053</name>
</gene>
<keyword evidence="5 8" id="KW-1133">Transmembrane helix</keyword>
<dbReference type="EMBL" id="CP092867">
    <property type="protein sequence ID" value="UYV68359.1"/>
    <property type="molecule type" value="Genomic_DNA"/>
</dbReference>
<feature type="transmembrane region" description="Helical" evidence="9">
    <location>
        <begin position="231"/>
        <end position="251"/>
    </location>
</feature>
<evidence type="ECO:0000259" key="10">
    <source>
        <dbReference type="PROSITE" id="PS50042"/>
    </source>
</evidence>
<keyword evidence="14" id="KW-1185">Reference proteome</keyword>
<dbReference type="SUPFAM" id="SSF51206">
    <property type="entry name" value="cAMP-binding domain-like"/>
    <property type="match status" value="1"/>
</dbReference>
<keyword evidence="6 8" id="KW-0472">Membrane</keyword>
<feature type="transmembrane region" description="Helical" evidence="9">
    <location>
        <begin position="201"/>
        <end position="219"/>
    </location>
</feature>
<evidence type="ECO:0000256" key="5">
    <source>
        <dbReference type="ARBA" id="ARBA00022989"/>
    </source>
</evidence>
<dbReference type="PANTHER" id="PTHR12064">
    <property type="entry name" value="METAL TRANSPORTER CNNM"/>
    <property type="match status" value="1"/>
</dbReference>
<feature type="domain" description="CBS" evidence="11">
    <location>
        <begin position="379"/>
        <end position="445"/>
    </location>
</feature>
<evidence type="ECO:0000313" key="14">
    <source>
        <dbReference type="Proteomes" id="UP001235939"/>
    </source>
</evidence>
<evidence type="ECO:0000256" key="7">
    <source>
        <dbReference type="PROSITE-ProRule" id="PRU00703"/>
    </source>
</evidence>
<dbReference type="InterPro" id="IPR000644">
    <property type="entry name" value="CBS_dom"/>
</dbReference>
<evidence type="ECO:0000256" key="4">
    <source>
        <dbReference type="ARBA" id="ARBA00022737"/>
    </source>
</evidence>
<dbReference type="CDD" id="cd00038">
    <property type="entry name" value="CAP_ED"/>
    <property type="match status" value="1"/>
</dbReference>
<evidence type="ECO:0000256" key="3">
    <source>
        <dbReference type="ARBA" id="ARBA00022692"/>
    </source>
</evidence>
<evidence type="ECO:0000256" key="1">
    <source>
        <dbReference type="ARBA" id="ARBA00004141"/>
    </source>
</evidence>
<keyword evidence="3 8" id="KW-0812">Transmembrane</keyword>
<comment type="subcellular location">
    <subcellularLocation>
        <location evidence="1">Membrane</location>
        <topology evidence="1">Multi-pass membrane protein</topology>
    </subcellularLocation>
</comment>
<reference evidence="13 14" key="1">
    <citation type="submission" date="2022-01" db="EMBL/GenBank/DDBJ databases">
        <title>A chromosomal length assembly of Cordylochernes scorpioides.</title>
        <authorList>
            <person name="Zeh D."/>
            <person name="Zeh J."/>
        </authorList>
    </citation>
    <scope>NUCLEOTIDE SEQUENCE [LARGE SCALE GENOMIC DNA]</scope>
    <source>
        <strain evidence="13">IN4F17</strain>
        <tissue evidence="13">Whole Body</tissue>
    </source>
</reference>
<dbReference type="SUPFAM" id="SSF54631">
    <property type="entry name" value="CBS-domain pair"/>
    <property type="match status" value="1"/>
</dbReference>
<dbReference type="InterPro" id="IPR018490">
    <property type="entry name" value="cNMP-bd_dom_sf"/>
</dbReference>
<keyword evidence="4" id="KW-0677">Repeat</keyword>
<name>A0ABY6KHZ9_9ARAC</name>
<dbReference type="PROSITE" id="PS51371">
    <property type="entry name" value="CBS"/>
    <property type="match status" value="1"/>
</dbReference>
<dbReference type="Pfam" id="PF25562">
    <property type="entry name" value="CNBH_CNNM2_C"/>
    <property type="match status" value="1"/>
</dbReference>
<dbReference type="PANTHER" id="PTHR12064:SF94">
    <property type="entry name" value="UNEXTENDED PROTEIN"/>
    <property type="match status" value="1"/>
</dbReference>
<dbReference type="InterPro" id="IPR014710">
    <property type="entry name" value="RmlC-like_jellyroll"/>
</dbReference>
<feature type="transmembrane region" description="Helical" evidence="9">
    <location>
        <begin position="116"/>
        <end position="140"/>
    </location>
</feature>
<dbReference type="PROSITE" id="PS50042">
    <property type="entry name" value="CNMP_BINDING_3"/>
    <property type="match status" value="1"/>
</dbReference>
<dbReference type="InterPro" id="IPR002550">
    <property type="entry name" value="CNNM"/>
</dbReference>
<protein>
    <submittedName>
        <fullName evidence="13">CNNM2</fullName>
    </submittedName>
</protein>
<evidence type="ECO:0000259" key="11">
    <source>
        <dbReference type="PROSITE" id="PS51371"/>
    </source>
</evidence>
<keyword evidence="7" id="KW-0129">CBS domain</keyword>
<dbReference type="InterPro" id="IPR045095">
    <property type="entry name" value="ACDP"/>
</dbReference>
<feature type="transmembrane region" description="Helical" evidence="9">
    <location>
        <begin position="174"/>
        <end position="195"/>
    </location>
</feature>
<evidence type="ECO:0000259" key="12">
    <source>
        <dbReference type="PROSITE" id="PS51846"/>
    </source>
</evidence>
<dbReference type="Gene3D" id="3.10.580.10">
    <property type="entry name" value="CBS-domain"/>
    <property type="match status" value="1"/>
</dbReference>